<evidence type="ECO:0000256" key="2">
    <source>
        <dbReference type="ARBA" id="ARBA00023125"/>
    </source>
</evidence>
<dbReference type="Proteomes" id="UP000199515">
    <property type="component" value="Unassembled WGS sequence"/>
</dbReference>
<dbReference type="InterPro" id="IPR011991">
    <property type="entry name" value="ArsR-like_HTH"/>
</dbReference>
<dbReference type="AlphaFoldDB" id="A0A1H2UQ69"/>
<dbReference type="STRING" id="589385.SAMN05421504_101961"/>
<evidence type="ECO:0000259" key="4">
    <source>
        <dbReference type="SMART" id="SM00418"/>
    </source>
</evidence>
<dbReference type="PRINTS" id="PR00778">
    <property type="entry name" value="HTHARSR"/>
</dbReference>
<dbReference type="Gene3D" id="1.10.10.10">
    <property type="entry name" value="Winged helix-like DNA-binding domain superfamily/Winged helix DNA-binding domain"/>
    <property type="match status" value="1"/>
</dbReference>
<name>A0A1H2UQ69_9PSEU</name>
<keyword evidence="3" id="KW-0804">Transcription</keyword>
<evidence type="ECO:0000256" key="3">
    <source>
        <dbReference type="ARBA" id="ARBA00023163"/>
    </source>
</evidence>
<evidence type="ECO:0000313" key="6">
    <source>
        <dbReference type="Proteomes" id="UP000199515"/>
    </source>
</evidence>
<dbReference type="GO" id="GO:0003677">
    <property type="term" value="F:DNA binding"/>
    <property type="evidence" value="ECO:0007669"/>
    <property type="project" value="UniProtKB-KW"/>
</dbReference>
<keyword evidence="6" id="KW-1185">Reference proteome</keyword>
<dbReference type="PANTHER" id="PTHR33154">
    <property type="entry name" value="TRANSCRIPTIONAL REGULATOR, ARSR FAMILY"/>
    <property type="match status" value="1"/>
</dbReference>
<organism evidence="5 6">
    <name type="scientific">Amycolatopsis xylanica</name>
    <dbReference type="NCBI Taxonomy" id="589385"/>
    <lineage>
        <taxon>Bacteria</taxon>
        <taxon>Bacillati</taxon>
        <taxon>Actinomycetota</taxon>
        <taxon>Actinomycetes</taxon>
        <taxon>Pseudonocardiales</taxon>
        <taxon>Pseudonocardiaceae</taxon>
        <taxon>Amycolatopsis</taxon>
    </lineage>
</organism>
<gene>
    <name evidence="5" type="ORF">SAMN05421504_101961</name>
</gene>
<evidence type="ECO:0000256" key="1">
    <source>
        <dbReference type="ARBA" id="ARBA00023015"/>
    </source>
</evidence>
<dbReference type="GO" id="GO:0003700">
    <property type="term" value="F:DNA-binding transcription factor activity"/>
    <property type="evidence" value="ECO:0007669"/>
    <property type="project" value="InterPro"/>
</dbReference>
<feature type="domain" description="HTH arsR-type" evidence="4">
    <location>
        <begin position="30"/>
        <end position="109"/>
    </location>
</feature>
<dbReference type="SUPFAM" id="SSF46785">
    <property type="entry name" value="Winged helix' DNA-binding domain"/>
    <property type="match status" value="1"/>
</dbReference>
<dbReference type="EMBL" id="FNON01000001">
    <property type="protein sequence ID" value="SDW58222.1"/>
    <property type="molecule type" value="Genomic_DNA"/>
</dbReference>
<dbReference type="InterPro" id="IPR051081">
    <property type="entry name" value="HTH_MetalResp_TranReg"/>
</dbReference>
<protein>
    <submittedName>
        <fullName evidence="5">DNA-binding transcriptional regulator, ArsR family</fullName>
    </submittedName>
</protein>
<dbReference type="CDD" id="cd00090">
    <property type="entry name" value="HTH_ARSR"/>
    <property type="match status" value="1"/>
</dbReference>
<dbReference type="PANTHER" id="PTHR33154:SF12">
    <property type="entry name" value="TRANSCRIPTIONAL REGULATORY PROTEIN"/>
    <property type="match status" value="1"/>
</dbReference>
<accession>A0A1H2UQ69</accession>
<reference evidence="5 6" key="1">
    <citation type="submission" date="2016-10" db="EMBL/GenBank/DDBJ databases">
        <authorList>
            <person name="de Groot N.N."/>
        </authorList>
    </citation>
    <scope>NUCLEOTIDE SEQUENCE [LARGE SCALE GENOMIC DNA]</scope>
    <source>
        <strain evidence="5 6">CPCC 202699</strain>
    </source>
</reference>
<dbReference type="InterPro" id="IPR001845">
    <property type="entry name" value="HTH_ArsR_DNA-bd_dom"/>
</dbReference>
<dbReference type="InterPro" id="IPR036388">
    <property type="entry name" value="WH-like_DNA-bd_sf"/>
</dbReference>
<sequence length="122" mass="13439">MSVRRSSNTVSSARVRGLTHVDPSEVSLQTALDALADPVRRTIVRELAAHRDWAKACGTFDLPVGKATRSHHFAVLRDAGLVEQRDEGPRRLNRLRRAEFDRAFPGLLKLVVSEGITPNSTG</sequence>
<dbReference type="InterPro" id="IPR036390">
    <property type="entry name" value="WH_DNA-bd_sf"/>
</dbReference>
<dbReference type="OrthoDB" id="4471357at2"/>
<proteinExistence type="predicted"/>
<dbReference type="SMART" id="SM00418">
    <property type="entry name" value="HTH_ARSR"/>
    <property type="match status" value="1"/>
</dbReference>
<evidence type="ECO:0000313" key="5">
    <source>
        <dbReference type="EMBL" id="SDW58222.1"/>
    </source>
</evidence>
<keyword evidence="2 5" id="KW-0238">DNA-binding</keyword>
<keyword evidence="1" id="KW-0805">Transcription regulation</keyword>